<dbReference type="EMBL" id="JAABOQ010000001">
    <property type="protein sequence ID" value="NER15690.1"/>
    <property type="molecule type" value="Genomic_DNA"/>
</dbReference>
<dbReference type="Pfam" id="PF14224">
    <property type="entry name" value="DUF4331"/>
    <property type="match status" value="2"/>
</dbReference>
<evidence type="ECO:0000313" key="3">
    <source>
        <dbReference type="Proteomes" id="UP000474296"/>
    </source>
</evidence>
<evidence type="ECO:0000256" key="1">
    <source>
        <dbReference type="SAM" id="SignalP"/>
    </source>
</evidence>
<feature type="chain" id="PRO_5027022716" evidence="1">
    <location>
        <begin position="24"/>
        <end position="228"/>
    </location>
</feature>
<reference evidence="2 3" key="1">
    <citation type="submission" date="2020-01" db="EMBL/GenBank/DDBJ databases">
        <title>Spongiivirga citrea KCTC 32990T.</title>
        <authorList>
            <person name="Wang G."/>
        </authorList>
    </citation>
    <scope>NUCLEOTIDE SEQUENCE [LARGE SCALE GENOMIC DNA]</scope>
    <source>
        <strain evidence="2 3">KCTC 32990</strain>
    </source>
</reference>
<organism evidence="2 3">
    <name type="scientific">Spongiivirga citrea</name>
    <dbReference type="NCBI Taxonomy" id="1481457"/>
    <lineage>
        <taxon>Bacteria</taxon>
        <taxon>Pseudomonadati</taxon>
        <taxon>Bacteroidota</taxon>
        <taxon>Flavobacteriia</taxon>
        <taxon>Flavobacteriales</taxon>
        <taxon>Flavobacteriaceae</taxon>
        <taxon>Spongiivirga</taxon>
    </lineage>
</organism>
<protein>
    <submittedName>
        <fullName evidence="2">DUF4331 domain-containing protein</fullName>
    </submittedName>
</protein>
<keyword evidence="1" id="KW-0732">Signal</keyword>
<dbReference type="RefSeq" id="WP_164028964.1">
    <property type="nucleotide sequence ID" value="NZ_JAABOQ010000001.1"/>
</dbReference>
<dbReference type="AlphaFoldDB" id="A0A6M0CP33"/>
<sequence>MKNFKFKLLTAGIALSGLVVLIAADHLEAPAVGATTADITDLYAFEGANPDNTVFVVSVQSSLAPAGNNISFDEDVMIEINIDNDGDLIEDRVIQAVPRGDNMYFFGPGTPSNTGLNSTVLDPDSRTSVQISGIGDEFTTTDNSGISYFAGLRDDPFFFDFSQFNQVVQGPTVAPNGFNNPGTNDFANQNVLSVVVEVPNSLLGGTFAHPAGTGVQVFNVWAEAKRKQ</sequence>
<dbReference type="Proteomes" id="UP000474296">
    <property type="component" value="Unassembled WGS sequence"/>
</dbReference>
<evidence type="ECO:0000313" key="2">
    <source>
        <dbReference type="EMBL" id="NER15690.1"/>
    </source>
</evidence>
<comment type="caution">
    <text evidence="2">The sequence shown here is derived from an EMBL/GenBank/DDBJ whole genome shotgun (WGS) entry which is preliminary data.</text>
</comment>
<accession>A0A6M0CP33</accession>
<keyword evidence="3" id="KW-1185">Reference proteome</keyword>
<gene>
    <name evidence="2" type="ORF">GWK10_00610</name>
</gene>
<feature type="signal peptide" evidence="1">
    <location>
        <begin position="1"/>
        <end position="23"/>
    </location>
</feature>
<proteinExistence type="predicted"/>
<dbReference type="InterPro" id="IPR025566">
    <property type="entry name" value="DUF4331"/>
</dbReference>
<name>A0A6M0CP33_9FLAO</name>